<evidence type="ECO:0000313" key="6">
    <source>
        <dbReference type="Proteomes" id="UP000468591"/>
    </source>
</evidence>
<dbReference type="GO" id="GO:0000976">
    <property type="term" value="F:transcription cis-regulatory region binding"/>
    <property type="evidence" value="ECO:0007669"/>
    <property type="project" value="TreeGrafter"/>
</dbReference>
<keyword evidence="3" id="KW-0804">Transcription</keyword>
<evidence type="ECO:0000313" key="5">
    <source>
        <dbReference type="EMBL" id="NEK21911.1"/>
    </source>
</evidence>
<name>A0A6P0C6W0_9RHOB</name>
<dbReference type="Pfam" id="PF13377">
    <property type="entry name" value="Peripla_BP_3"/>
    <property type="match status" value="1"/>
</dbReference>
<proteinExistence type="predicted"/>
<reference evidence="5 6" key="1">
    <citation type="submission" date="2020-01" db="EMBL/GenBank/DDBJ databases">
        <title>Sulfitobacter sediminilitoris sp. nov., isolated from a tidal flat.</title>
        <authorList>
            <person name="Park S."/>
            <person name="Yoon J.-H."/>
        </authorList>
    </citation>
    <scope>NUCLEOTIDE SEQUENCE [LARGE SCALE GENOMIC DNA]</scope>
    <source>
        <strain evidence="5 6">JBTF-M27</strain>
    </source>
</reference>
<dbReference type="PRINTS" id="PR00036">
    <property type="entry name" value="HTHLACI"/>
</dbReference>
<comment type="caution">
    <text evidence="5">The sequence shown here is derived from an EMBL/GenBank/DDBJ whole genome shotgun (WGS) entry which is preliminary data.</text>
</comment>
<evidence type="ECO:0000256" key="1">
    <source>
        <dbReference type="ARBA" id="ARBA00023015"/>
    </source>
</evidence>
<dbReference type="InterPro" id="IPR028082">
    <property type="entry name" value="Peripla_BP_I"/>
</dbReference>
<dbReference type="PANTHER" id="PTHR30146:SF109">
    <property type="entry name" value="HTH-TYPE TRANSCRIPTIONAL REGULATOR GALS"/>
    <property type="match status" value="1"/>
</dbReference>
<keyword evidence="6" id="KW-1185">Reference proteome</keyword>
<evidence type="ECO:0000259" key="4">
    <source>
        <dbReference type="PROSITE" id="PS50932"/>
    </source>
</evidence>
<dbReference type="PROSITE" id="PS50932">
    <property type="entry name" value="HTH_LACI_2"/>
    <property type="match status" value="1"/>
</dbReference>
<dbReference type="CDD" id="cd06273">
    <property type="entry name" value="PBP1_LacI-like"/>
    <property type="match status" value="1"/>
</dbReference>
<evidence type="ECO:0000256" key="3">
    <source>
        <dbReference type="ARBA" id="ARBA00023163"/>
    </source>
</evidence>
<dbReference type="Pfam" id="PF00356">
    <property type="entry name" value="LacI"/>
    <property type="match status" value="1"/>
</dbReference>
<feature type="domain" description="HTH lacI-type" evidence="4">
    <location>
        <begin position="12"/>
        <end position="66"/>
    </location>
</feature>
<dbReference type="SUPFAM" id="SSF53822">
    <property type="entry name" value="Periplasmic binding protein-like I"/>
    <property type="match status" value="1"/>
</dbReference>
<dbReference type="InterPro" id="IPR046335">
    <property type="entry name" value="LacI/GalR-like_sensor"/>
</dbReference>
<dbReference type="Gene3D" id="1.10.260.40">
    <property type="entry name" value="lambda repressor-like DNA-binding domains"/>
    <property type="match status" value="1"/>
</dbReference>
<dbReference type="Proteomes" id="UP000468591">
    <property type="component" value="Unassembled WGS sequence"/>
</dbReference>
<keyword evidence="1" id="KW-0805">Transcription regulation</keyword>
<dbReference type="SMART" id="SM00354">
    <property type="entry name" value="HTH_LACI"/>
    <property type="match status" value="1"/>
</dbReference>
<keyword evidence="2" id="KW-0238">DNA-binding</keyword>
<dbReference type="PANTHER" id="PTHR30146">
    <property type="entry name" value="LACI-RELATED TRANSCRIPTIONAL REPRESSOR"/>
    <property type="match status" value="1"/>
</dbReference>
<organism evidence="5 6">
    <name type="scientific">Sulfitobacter sediminilitoris</name>
    <dbReference type="NCBI Taxonomy" id="2698830"/>
    <lineage>
        <taxon>Bacteria</taxon>
        <taxon>Pseudomonadati</taxon>
        <taxon>Pseudomonadota</taxon>
        <taxon>Alphaproteobacteria</taxon>
        <taxon>Rhodobacterales</taxon>
        <taxon>Roseobacteraceae</taxon>
        <taxon>Sulfitobacter</taxon>
    </lineage>
</organism>
<dbReference type="InterPro" id="IPR000843">
    <property type="entry name" value="HTH_LacI"/>
</dbReference>
<dbReference type="GO" id="GO:0003700">
    <property type="term" value="F:DNA-binding transcription factor activity"/>
    <property type="evidence" value="ECO:0007669"/>
    <property type="project" value="TreeGrafter"/>
</dbReference>
<dbReference type="CDD" id="cd01392">
    <property type="entry name" value="HTH_LacI"/>
    <property type="match status" value="1"/>
</dbReference>
<dbReference type="InterPro" id="IPR010982">
    <property type="entry name" value="Lambda_DNA-bd_dom_sf"/>
</dbReference>
<dbReference type="Gene3D" id="3.40.50.2300">
    <property type="match status" value="2"/>
</dbReference>
<accession>A0A6P0C6W0</accession>
<dbReference type="AlphaFoldDB" id="A0A6P0C6W0"/>
<dbReference type="EMBL" id="JAABNT010000003">
    <property type="protein sequence ID" value="NEK21911.1"/>
    <property type="molecule type" value="Genomic_DNA"/>
</dbReference>
<sequence length="352" mass="38209">MKADISKDDATPTLDDVARKAGVSTATVSRCLNNPDRVVEATRARVMEAVKALEYTPNFAARVMAAKRTFTIGAIIPTMDNAIFARGLQAFQEALHARGYTLLVSSSAYRPDVEEEQIRALVARGADGLLLIGHDRDAPIYEYLERQKVPALAAWSFMEDGQIPSIGFDNRAAMSALAKEVIRLGHRRIAMISGISQGNDRARERIEGLKDALRESALDVDDLEIIETTYEVENGAEAFTQLMSRDVPPTAVLCGNDVLAVGASLGAKRLGLRVPQDVSITGFDDIELARITSPALTTVHVPHREMGRKAADALIDMVEGKKKVVSAKLETSIKKRHSLGPCPGTNDDPDHP</sequence>
<evidence type="ECO:0000256" key="2">
    <source>
        <dbReference type="ARBA" id="ARBA00023125"/>
    </source>
</evidence>
<dbReference type="SUPFAM" id="SSF47413">
    <property type="entry name" value="lambda repressor-like DNA-binding domains"/>
    <property type="match status" value="1"/>
</dbReference>
<protein>
    <submittedName>
        <fullName evidence="5">Substrate-binding domain-containing protein</fullName>
    </submittedName>
</protein>
<gene>
    <name evidence="5" type="ORF">GV827_05790</name>
</gene>